<dbReference type="InterPro" id="IPR023574">
    <property type="entry name" value="Ribosomal_uL4_dom_sf"/>
</dbReference>
<dbReference type="InterPro" id="IPR002136">
    <property type="entry name" value="Ribosomal_uL4"/>
</dbReference>
<reference evidence="7 8" key="1">
    <citation type="submission" date="2016-10" db="EMBL/GenBank/DDBJ databases">
        <authorList>
            <person name="de Groot N.N."/>
        </authorList>
    </citation>
    <scope>NUCLEOTIDE SEQUENCE [LARGE SCALE GENOMIC DNA]</scope>
    <source>
        <strain evidence="7 8">DSM 8423</strain>
    </source>
</reference>
<keyword evidence="5" id="KW-0699">rRNA-binding</keyword>
<comment type="function">
    <text evidence="5">One of the primary rRNA binding proteins, this protein initially binds near the 5'-end of the 23S rRNA. It is important during the early stages of 50S assembly. It makes multiple contacts with different domains of the 23S rRNA in the assembled 50S subunit and ribosome.</text>
</comment>
<evidence type="ECO:0000256" key="4">
    <source>
        <dbReference type="ARBA" id="ARBA00035244"/>
    </source>
</evidence>
<dbReference type="GO" id="GO:0019843">
    <property type="term" value="F:rRNA binding"/>
    <property type="evidence" value="ECO:0007669"/>
    <property type="project" value="UniProtKB-UniRule"/>
</dbReference>
<dbReference type="AlphaFoldDB" id="A0A1H7UT21"/>
<comment type="function">
    <text evidence="5">Forms part of the polypeptide exit tunnel.</text>
</comment>
<evidence type="ECO:0000256" key="3">
    <source>
        <dbReference type="ARBA" id="ARBA00023274"/>
    </source>
</evidence>
<dbReference type="GO" id="GO:0003735">
    <property type="term" value="F:structural constituent of ribosome"/>
    <property type="evidence" value="ECO:0007669"/>
    <property type="project" value="InterPro"/>
</dbReference>
<dbReference type="Pfam" id="PF00573">
    <property type="entry name" value="Ribosomal_L4"/>
    <property type="match status" value="1"/>
</dbReference>
<comment type="subunit">
    <text evidence="5">Part of the 50S ribosomal subunit.</text>
</comment>
<evidence type="ECO:0000256" key="2">
    <source>
        <dbReference type="ARBA" id="ARBA00022980"/>
    </source>
</evidence>
<dbReference type="GO" id="GO:0006412">
    <property type="term" value="P:translation"/>
    <property type="evidence" value="ECO:0007669"/>
    <property type="project" value="UniProtKB-UniRule"/>
</dbReference>
<dbReference type="PANTHER" id="PTHR10746">
    <property type="entry name" value="50S RIBOSOMAL PROTEIN L4"/>
    <property type="match status" value="1"/>
</dbReference>
<evidence type="ECO:0000313" key="7">
    <source>
        <dbReference type="EMBL" id="SEL99974.1"/>
    </source>
</evidence>
<proteinExistence type="inferred from homology"/>
<comment type="similarity">
    <text evidence="1 5">Belongs to the universal ribosomal protein uL4 family.</text>
</comment>
<dbReference type="SUPFAM" id="SSF52166">
    <property type="entry name" value="Ribosomal protein L4"/>
    <property type="match status" value="1"/>
</dbReference>
<evidence type="ECO:0000313" key="8">
    <source>
        <dbReference type="Proteomes" id="UP000198744"/>
    </source>
</evidence>
<dbReference type="HAMAP" id="MF_01328_B">
    <property type="entry name" value="Ribosomal_uL4_B"/>
    <property type="match status" value="1"/>
</dbReference>
<dbReference type="InterPro" id="IPR013005">
    <property type="entry name" value="Ribosomal_uL4-like"/>
</dbReference>
<dbReference type="RefSeq" id="WP_175476308.1">
    <property type="nucleotide sequence ID" value="NZ_FOBS01000002.1"/>
</dbReference>
<dbReference type="NCBIfam" id="TIGR03953">
    <property type="entry name" value="rplD_bact"/>
    <property type="match status" value="1"/>
</dbReference>
<protein>
    <recommendedName>
        <fullName evidence="4 5">Large ribosomal subunit protein uL4</fullName>
    </recommendedName>
</protein>
<name>A0A1H7UT21_9BACT</name>
<dbReference type="Proteomes" id="UP000198744">
    <property type="component" value="Unassembled WGS sequence"/>
</dbReference>
<evidence type="ECO:0000256" key="1">
    <source>
        <dbReference type="ARBA" id="ARBA00010528"/>
    </source>
</evidence>
<evidence type="ECO:0000256" key="5">
    <source>
        <dbReference type="HAMAP-Rule" id="MF_01328"/>
    </source>
</evidence>
<dbReference type="STRING" id="43775.SAMN04489760_10274"/>
<keyword evidence="5" id="KW-0694">RNA-binding</keyword>
<dbReference type="EMBL" id="FOBS01000002">
    <property type="protein sequence ID" value="SEL99974.1"/>
    <property type="molecule type" value="Genomic_DNA"/>
</dbReference>
<keyword evidence="2 5" id="KW-0689">Ribosomal protein</keyword>
<accession>A0A1H7UT21</accession>
<dbReference type="PANTHER" id="PTHR10746:SF6">
    <property type="entry name" value="LARGE RIBOSOMAL SUBUNIT PROTEIN UL4M"/>
    <property type="match status" value="1"/>
</dbReference>
<dbReference type="Gene3D" id="3.40.1370.10">
    <property type="match status" value="1"/>
</dbReference>
<organism evidence="7 8">
    <name type="scientific">Syntrophus gentianae</name>
    <dbReference type="NCBI Taxonomy" id="43775"/>
    <lineage>
        <taxon>Bacteria</taxon>
        <taxon>Pseudomonadati</taxon>
        <taxon>Thermodesulfobacteriota</taxon>
        <taxon>Syntrophia</taxon>
        <taxon>Syntrophales</taxon>
        <taxon>Syntrophaceae</taxon>
        <taxon>Syntrophus</taxon>
    </lineage>
</organism>
<evidence type="ECO:0000256" key="6">
    <source>
        <dbReference type="SAM" id="MobiDB-lite"/>
    </source>
</evidence>
<dbReference type="GO" id="GO:0005840">
    <property type="term" value="C:ribosome"/>
    <property type="evidence" value="ECO:0007669"/>
    <property type="project" value="UniProtKB-KW"/>
</dbReference>
<sequence length="207" mass="23197">MLVAEVYDIAKNKVSEIELSDAVFGAEVNDAVVYDVVRMQMASRRLGTAATKGRSDVSGGGKKPWRQKGTGRARAGTSRSPIWRGGGIVFGPVQRDYKYKVPKKIRKSALRSVLSMKYQGQKLVVLKDFPLEEIKTKKFQEVVDRFGLKKALFVTDERNEFLEKSSRNIEGIKMIRSEGINVYDVLNHEHLVILEPAVKKLEGALLS</sequence>
<gene>
    <name evidence="5" type="primary">rplD</name>
    <name evidence="7" type="ORF">SAMN04489760_10274</name>
</gene>
<dbReference type="GO" id="GO:1990904">
    <property type="term" value="C:ribonucleoprotein complex"/>
    <property type="evidence" value="ECO:0007669"/>
    <property type="project" value="UniProtKB-KW"/>
</dbReference>
<feature type="region of interest" description="Disordered" evidence="6">
    <location>
        <begin position="48"/>
        <end position="79"/>
    </location>
</feature>
<keyword evidence="3 5" id="KW-0687">Ribonucleoprotein</keyword>
<keyword evidence="8" id="KW-1185">Reference proteome</keyword>